<accession>A0A517RCZ4</accession>
<dbReference type="Proteomes" id="UP000317171">
    <property type="component" value="Chromosome"/>
</dbReference>
<dbReference type="EMBL" id="CP036269">
    <property type="protein sequence ID" value="QDT41755.1"/>
    <property type="molecule type" value="Genomic_DNA"/>
</dbReference>
<sequence>MVTSSSQQQNELSTDQPDQVRKPLKQKVFRLLSLLAMWYFCALVIGDGNFFIGVKRKPGFSSPVVRLSRSTNIFSAAANSGRIAGQFRFILIGFDSRGAKIFYPTAPLWDNNSRLRND</sequence>
<keyword evidence="1" id="KW-1133">Transmembrane helix</keyword>
<evidence type="ECO:0000256" key="1">
    <source>
        <dbReference type="SAM" id="Phobius"/>
    </source>
</evidence>
<gene>
    <name evidence="2" type="ORF">Pan241w_18180</name>
</gene>
<reference evidence="2 3" key="1">
    <citation type="submission" date="2019-02" db="EMBL/GenBank/DDBJ databases">
        <title>Deep-cultivation of Planctomycetes and their phenomic and genomic characterization uncovers novel biology.</title>
        <authorList>
            <person name="Wiegand S."/>
            <person name="Jogler M."/>
            <person name="Boedeker C."/>
            <person name="Pinto D."/>
            <person name="Vollmers J."/>
            <person name="Rivas-Marin E."/>
            <person name="Kohn T."/>
            <person name="Peeters S.H."/>
            <person name="Heuer A."/>
            <person name="Rast P."/>
            <person name="Oberbeckmann S."/>
            <person name="Bunk B."/>
            <person name="Jeske O."/>
            <person name="Meyerdierks A."/>
            <person name="Storesund J.E."/>
            <person name="Kallscheuer N."/>
            <person name="Luecker S."/>
            <person name="Lage O.M."/>
            <person name="Pohl T."/>
            <person name="Merkel B.J."/>
            <person name="Hornburger P."/>
            <person name="Mueller R.-W."/>
            <person name="Bruemmer F."/>
            <person name="Labrenz M."/>
            <person name="Spormann A.M."/>
            <person name="Op den Camp H."/>
            <person name="Overmann J."/>
            <person name="Amann R."/>
            <person name="Jetten M.S.M."/>
            <person name="Mascher T."/>
            <person name="Medema M.H."/>
            <person name="Devos D.P."/>
            <person name="Kaster A.-K."/>
            <person name="Ovreas L."/>
            <person name="Rohde M."/>
            <person name="Galperin M.Y."/>
            <person name="Jogler C."/>
        </authorList>
    </citation>
    <scope>NUCLEOTIDE SEQUENCE [LARGE SCALE GENOMIC DNA]</scope>
    <source>
        <strain evidence="2 3">Pan241w</strain>
    </source>
</reference>
<keyword evidence="3" id="KW-1185">Reference proteome</keyword>
<keyword evidence="1" id="KW-0812">Transmembrane</keyword>
<organism evidence="2 3">
    <name type="scientific">Gimesia alba</name>
    <dbReference type="NCBI Taxonomy" id="2527973"/>
    <lineage>
        <taxon>Bacteria</taxon>
        <taxon>Pseudomonadati</taxon>
        <taxon>Planctomycetota</taxon>
        <taxon>Planctomycetia</taxon>
        <taxon>Planctomycetales</taxon>
        <taxon>Planctomycetaceae</taxon>
        <taxon>Gimesia</taxon>
    </lineage>
</organism>
<evidence type="ECO:0000313" key="3">
    <source>
        <dbReference type="Proteomes" id="UP000317171"/>
    </source>
</evidence>
<name>A0A517RCZ4_9PLAN</name>
<evidence type="ECO:0000313" key="2">
    <source>
        <dbReference type="EMBL" id="QDT41755.1"/>
    </source>
</evidence>
<dbReference type="RefSeq" id="WP_145213868.1">
    <property type="nucleotide sequence ID" value="NZ_CP036269.1"/>
</dbReference>
<dbReference type="KEGG" id="gaz:Pan241w_18180"/>
<feature type="transmembrane region" description="Helical" evidence="1">
    <location>
        <begin position="31"/>
        <end position="52"/>
    </location>
</feature>
<keyword evidence="1" id="KW-0472">Membrane</keyword>
<proteinExistence type="predicted"/>
<dbReference type="AlphaFoldDB" id="A0A517RCZ4"/>
<protein>
    <submittedName>
        <fullName evidence="2">Uncharacterized protein</fullName>
    </submittedName>
</protein>